<keyword evidence="2 6" id="KW-0479">Metal-binding</keyword>
<dbReference type="HAMAP" id="MF_00770">
    <property type="entry name" value="RhaD"/>
    <property type="match status" value="1"/>
</dbReference>
<dbReference type="PANTHER" id="PTHR22789">
    <property type="entry name" value="FUCULOSE PHOSPHATE ALDOLASE"/>
    <property type="match status" value="1"/>
</dbReference>
<feature type="binding site" evidence="6">
    <location>
        <position position="141"/>
    </location>
    <ligand>
        <name>Zn(2+)</name>
        <dbReference type="ChEBI" id="CHEBI:29105"/>
    </ligand>
</feature>
<dbReference type="InterPro" id="IPR013447">
    <property type="entry name" value="Rhamnulose-1-P_Aldolase"/>
</dbReference>
<comment type="similarity">
    <text evidence="6">Belongs to the aldolase class II family. RhaD subfamily.</text>
</comment>
<protein>
    <recommendedName>
        <fullName evidence="6 7">Rhamnulose-1-phosphate aldolase</fullName>
        <ecNumber evidence="6 7">4.1.2.19</ecNumber>
    </recommendedName>
</protein>
<dbReference type="InterPro" id="IPR036409">
    <property type="entry name" value="Aldolase_II/adducin_N_sf"/>
</dbReference>
<organism evidence="9 10">
    <name type="scientific">Lonepinella koalarum</name>
    <dbReference type="NCBI Taxonomy" id="53417"/>
    <lineage>
        <taxon>Bacteria</taxon>
        <taxon>Pseudomonadati</taxon>
        <taxon>Pseudomonadota</taxon>
        <taxon>Gammaproteobacteria</taxon>
        <taxon>Pasteurellales</taxon>
        <taxon>Pasteurellaceae</taxon>
        <taxon>Lonepinella</taxon>
    </lineage>
</organism>
<dbReference type="GO" id="GO:0046872">
    <property type="term" value="F:metal ion binding"/>
    <property type="evidence" value="ECO:0007669"/>
    <property type="project" value="UniProtKB-KW"/>
</dbReference>
<reference evidence="9 10" key="1">
    <citation type="submission" date="2019-03" db="EMBL/GenBank/DDBJ databases">
        <title>Genomic Encyclopedia of Type Strains, Phase IV (KMG-IV): sequencing the most valuable type-strain genomes for metagenomic binning, comparative biology and taxonomic classification.</title>
        <authorList>
            <person name="Goeker M."/>
        </authorList>
    </citation>
    <scope>NUCLEOTIDE SEQUENCE [LARGE SCALE GENOMIC DNA]</scope>
    <source>
        <strain evidence="9 10">DSM 10053</strain>
    </source>
</reference>
<dbReference type="Gene3D" id="3.40.225.10">
    <property type="entry name" value="Class II aldolase/adducin N-terminal domain"/>
    <property type="match status" value="1"/>
</dbReference>
<evidence type="ECO:0000256" key="6">
    <source>
        <dbReference type="HAMAP-Rule" id="MF_00770"/>
    </source>
</evidence>
<dbReference type="EMBL" id="SMGJ01000010">
    <property type="protein sequence ID" value="TCK66533.1"/>
    <property type="molecule type" value="Genomic_DNA"/>
</dbReference>
<keyword evidence="4 6" id="KW-0456">Lyase</keyword>
<evidence type="ECO:0000256" key="4">
    <source>
        <dbReference type="ARBA" id="ARBA00023239"/>
    </source>
</evidence>
<comment type="pathway">
    <text evidence="6">Carbohydrate degradation; L-rhamnose degradation; glycerone phosphate from L-rhamnose: step 3/3.</text>
</comment>
<evidence type="ECO:0000256" key="5">
    <source>
        <dbReference type="ARBA" id="ARBA00023308"/>
    </source>
</evidence>
<dbReference type="SMART" id="SM01007">
    <property type="entry name" value="Aldolase_II"/>
    <property type="match status" value="1"/>
</dbReference>
<keyword evidence="3 6" id="KW-0862">Zinc</keyword>
<dbReference type="RefSeq" id="WP_132302823.1">
    <property type="nucleotide sequence ID" value="NZ_CP170642.1"/>
</dbReference>
<evidence type="ECO:0000259" key="8">
    <source>
        <dbReference type="SMART" id="SM01007"/>
    </source>
</evidence>
<proteinExistence type="inferred from homology"/>
<evidence type="ECO:0000313" key="10">
    <source>
        <dbReference type="Proteomes" id="UP000295496"/>
    </source>
</evidence>
<dbReference type="AlphaFoldDB" id="A0A4R1KPW8"/>
<dbReference type="Pfam" id="PF00596">
    <property type="entry name" value="Aldolase_II"/>
    <property type="match status" value="1"/>
</dbReference>
<keyword evidence="1 6" id="KW-0963">Cytoplasm</keyword>
<evidence type="ECO:0000256" key="1">
    <source>
        <dbReference type="ARBA" id="ARBA00022490"/>
    </source>
</evidence>
<feature type="active site" evidence="6">
    <location>
        <position position="117"/>
    </location>
</feature>
<evidence type="ECO:0000256" key="7">
    <source>
        <dbReference type="NCBIfam" id="TIGR02624"/>
    </source>
</evidence>
<comment type="caution">
    <text evidence="9">The sequence shown here is derived from an EMBL/GenBank/DDBJ whole genome shotgun (WGS) entry which is preliminary data.</text>
</comment>
<dbReference type="SUPFAM" id="SSF53639">
    <property type="entry name" value="AraD/HMP-PK domain-like"/>
    <property type="match status" value="1"/>
</dbReference>
<gene>
    <name evidence="6" type="primary">rhaD</name>
    <name evidence="9" type="ORF">EV692_2266</name>
</gene>
<comment type="catalytic activity">
    <reaction evidence="6">
        <text>L-rhamnulose 1-phosphate = (S)-lactaldehyde + dihydroxyacetone phosphate</text>
        <dbReference type="Rhea" id="RHEA:19689"/>
        <dbReference type="ChEBI" id="CHEBI:18041"/>
        <dbReference type="ChEBI" id="CHEBI:57642"/>
        <dbReference type="ChEBI" id="CHEBI:58313"/>
        <dbReference type="EC" id="4.1.2.19"/>
    </reaction>
</comment>
<dbReference type="GO" id="GO:0005829">
    <property type="term" value="C:cytosol"/>
    <property type="evidence" value="ECO:0007669"/>
    <property type="project" value="TreeGrafter"/>
</dbReference>
<dbReference type="GO" id="GO:0008994">
    <property type="term" value="F:rhamnulose-1-phosphate aldolase activity"/>
    <property type="evidence" value="ECO:0007669"/>
    <property type="project" value="UniProtKB-UniRule"/>
</dbReference>
<feature type="binding site" evidence="6">
    <location>
        <position position="212"/>
    </location>
    <ligand>
        <name>Zn(2+)</name>
        <dbReference type="ChEBI" id="CHEBI:29105"/>
    </ligand>
</feature>
<name>A0A4R1KPW8_9PAST</name>
<dbReference type="Proteomes" id="UP000295496">
    <property type="component" value="Unassembled WGS sequence"/>
</dbReference>
<evidence type="ECO:0000256" key="2">
    <source>
        <dbReference type="ARBA" id="ARBA00022723"/>
    </source>
</evidence>
<dbReference type="GO" id="GO:0019301">
    <property type="term" value="P:rhamnose catabolic process"/>
    <property type="evidence" value="ECO:0007669"/>
    <property type="project" value="UniProtKB-UniRule"/>
</dbReference>
<dbReference type="InterPro" id="IPR050197">
    <property type="entry name" value="Aldolase_class_II_sugar_metab"/>
</dbReference>
<accession>A0A4R1KPW8</accession>
<comment type="cofactor">
    <cofactor evidence="6">
        <name>Zn(2+)</name>
        <dbReference type="ChEBI" id="CHEBI:29105"/>
    </cofactor>
    <text evidence="6">Binds 1 zinc ion per subunit.</text>
</comment>
<dbReference type="NCBIfam" id="NF002963">
    <property type="entry name" value="PRK03634.1"/>
    <property type="match status" value="1"/>
</dbReference>
<dbReference type="NCBIfam" id="TIGR02624">
    <property type="entry name" value="rhamnu_1P_ald"/>
    <property type="match status" value="1"/>
</dbReference>
<keyword evidence="5 6" id="KW-0684">Rhamnose metabolism</keyword>
<comment type="function">
    <text evidence="6">Catalyzes the reversible cleavage of L-rhamnulose-1-phosphate to dihydroxyacetone phosphate (DHAP) and L-lactaldehyde.</text>
</comment>
<dbReference type="EC" id="4.1.2.19" evidence="6 7"/>
<comment type="subcellular location">
    <subcellularLocation>
        <location evidence="6">Cytoplasm</location>
    </subcellularLocation>
</comment>
<feature type="binding site" evidence="6">
    <location>
        <position position="143"/>
    </location>
    <ligand>
        <name>Zn(2+)</name>
        <dbReference type="ChEBI" id="CHEBI:29105"/>
    </ligand>
</feature>
<evidence type="ECO:0000313" key="9">
    <source>
        <dbReference type="EMBL" id="TCK66533.1"/>
    </source>
</evidence>
<keyword evidence="10" id="KW-1185">Reference proteome</keyword>
<feature type="domain" description="Class II aldolase/adducin N-terminal" evidence="8">
    <location>
        <begin position="11"/>
        <end position="239"/>
    </location>
</feature>
<dbReference type="InterPro" id="IPR001303">
    <property type="entry name" value="Aldolase_II/adducin_N"/>
</dbReference>
<dbReference type="PANTHER" id="PTHR22789:SF16">
    <property type="entry name" value="RHAMNULOSE-1-PHOSPHATE ALDOLASE"/>
    <property type="match status" value="1"/>
</dbReference>
<evidence type="ECO:0000256" key="3">
    <source>
        <dbReference type="ARBA" id="ARBA00022833"/>
    </source>
</evidence>
<dbReference type="UniPathway" id="UPA00541">
    <property type="reaction ID" value="UER00603"/>
</dbReference>
<dbReference type="GO" id="GO:0019323">
    <property type="term" value="P:pentose catabolic process"/>
    <property type="evidence" value="ECO:0007669"/>
    <property type="project" value="TreeGrafter"/>
</dbReference>
<sequence length="272" mass="30180">MTAILESWFVKGMVKATHDLWLKGWDERNGGNVSFRLLDSDVEPFKNQFAPNPRHELITQDVAEVAGQYFIVTGSGKFFRNVILDPEDTLALIQVDEQGKGYYVLWGLKNGGVATSELASHLQSHIVRIKKSNGQDRVIMHCHPTNLIALTYVLPLDEVTFTRELWEMSTESLVVFPDGVGVLPWMVPGIDEIGYATAEKMAKHTVVIWPFHGVFATGPSLDEAFGLIDVVEKSSEISVKVISMGGKKQTITTENFHALAKRFGVVPIQGVL</sequence>